<dbReference type="Proteomes" id="UP000029448">
    <property type="component" value="Unassembled WGS sequence"/>
</dbReference>
<dbReference type="STRING" id="104102.AtDm6_1265"/>
<proteinExistence type="predicted"/>
<dbReference type="RefSeq" id="WP_035379126.1">
    <property type="nucleotide sequence ID" value="NZ_JAUYUW010000001.1"/>
</dbReference>
<organism evidence="1 2">
    <name type="scientific">Acetobacter tropicalis</name>
    <dbReference type="NCBI Taxonomy" id="104102"/>
    <lineage>
        <taxon>Bacteria</taxon>
        <taxon>Pseudomonadati</taxon>
        <taxon>Pseudomonadota</taxon>
        <taxon>Alphaproteobacteria</taxon>
        <taxon>Acetobacterales</taxon>
        <taxon>Acetobacteraceae</taxon>
        <taxon>Acetobacter</taxon>
    </lineage>
</organism>
<sequence>MAKTVGIIEIWWKGVQYECVTGSTIKLPGYKNNTQVTGSTVQRYQSFAAGEVKATPVLKKGMKLSAFTADDEGELQVRCDTGQSFVMPDAFILDNPTLSDQGGKAPVTWNAGLFQEIVSW</sequence>
<comment type="caution">
    <text evidence="1">The sequence shown here is derived from an EMBL/GenBank/DDBJ whole genome shotgun (WGS) entry which is preliminary data.</text>
</comment>
<dbReference type="InterPro" id="IPR019596">
    <property type="entry name" value="Phage_Mu_GpM_tail_tub"/>
</dbReference>
<keyword evidence="2" id="KW-1185">Reference proteome</keyword>
<evidence type="ECO:0008006" key="3">
    <source>
        <dbReference type="Google" id="ProtNLM"/>
    </source>
</evidence>
<evidence type="ECO:0000313" key="1">
    <source>
        <dbReference type="EMBL" id="KGB24267.1"/>
    </source>
</evidence>
<name>A0A094YSC0_9PROT</name>
<protein>
    <recommendedName>
        <fullName evidence="3">Phage tail protein</fullName>
    </recommendedName>
</protein>
<accession>A0A094YSC0</accession>
<dbReference type="Pfam" id="PF10618">
    <property type="entry name" value="Tail_tube"/>
    <property type="match status" value="1"/>
</dbReference>
<gene>
    <name evidence="1" type="ORF">AtDm6_1265</name>
</gene>
<reference evidence="1 2" key="1">
    <citation type="submission" date="2014-06" db="EMBL/GenBank/DDBJ databases">
        <title>Functional and comparative genomic analyses of the Drosophila gut microbiota identify candidate symbiosis factors.</title>
        <authorList>
            <person name="Newell P.D."/>
            <person name="Chaston J.M."/>
            <person name="Douglas A.E."/>
        </authorList>
    </citation>
    <scope>NUCLEOTIDE SEQUENCE [LARGE SCALE GENOMIC DNA]</scope>
    <source>
        <strain evidence="1 2">DmCS_006</strain>
    </source>
</reference>
<dbReference type="AlphaFoldDB" id="A0A094YSC0"/>
<dbReference type="EMBL" id="JOKM01000048">
    <property type="protein sequence ID" value="KGB24267.1"/>
    <property type="molecule type" value="Genomic_DNA"/>
</dbReference>
<dbReference type="GeneID" id="89479022"/>
<evidence type="ECO:0000313" key="2">
    <source>
        <dbReference type="Proteomes" id="UP000029448"/>
    </source>
</evidence>
<dbReference type="PATRIC" id="fig|104102.7.peg.1255"/>